<dbReference type="GO" id="GO:0046983">
    <property type="term" value="F:protein dimerization activity"/>
    <property type="evidence" value="ECO:0007669"/>
    <property type="project" value="InterPro"/>
</dbReference>
<evidence type="ECO:0000313" key="9">
    <source>
        <dbReference type="EMBL" id="SDR96100.1"/>
    </source>
</evidence>
<dbReference type="Pfam" id="PF02518">
    <property type="entry name" value="HATPase_c"/>
    <property type="match status" value="1"/>
</dbReference>
<evidence type="ECO:0000259" key="8">
    <source>
        <dbReference type="Pfam" id="PF07730"/>
    </source>
</evidence>
<dbReference type="PANTHER" id="PTHR24421">
    <property type="entry name" value="NITRATE/NITRITE SENSOR PROTEIN NARX-RELATED"/>
    <property type="match status" value="1"/>
</dbReference>
<evidence type="ECO:0000313" key="10">
    <source>
        <dbReference type="Proteomes" id="UP000198983"/>
    </source>
</evidence>
<evidence type="ECO:0000256" key="5">
    <source>
        <dbReference type="SAM" id="MobiDB-lite"/>
    </source>
</evidence>
<keyword evidence="10" id="KW-1185">Reference proteome</keyword>
<feature type="transmembrane region" description="Helical" evidence="6">
    <location>
        <begin position="78"/>
        <end position="106"/>
    </location>
</feature>
<evidence type="ECO:0000256" key="1">
    <source>
        <dbReference type="ARBA" id="ARBA00022679"/>
    </source>
</evidence>
<organism evidence="9 10">
    <name type="scientific">Actinopolymorpha singaporensis</name>
    <dbReference type="NCBI Taxonomy" id="117157"/>
    <lineage>
        <taxon>Bacteria</taxon>
        <taxon>Bacillati</taxon>
        <taxon>Actinomycetota</taxon>
        <taxon>Actinomycetes</taxon>
        <taxon>Propionibacteriales</taxon>
        <taxon>Actinopolymorphaceae</taxon>
        <taxon>Actinopolymorpha</taxon>
    </lineage>
</organism>
<dbReference type="GO" id="GO:0000155">
    <property type="term" value="F:phosphorelay sensor kinase activity"/>
    <property type="evidence" value="ECO:0007669"/>
    <property type="project" value="InterPro"/>
</dbReference>
<dbReference type="Gene3D" id="3.30.565.10">
    <property type="entry name" value="Histidine kinase-like ATPase, C-terminal domain"/>
    <property type="match status" value="1"/>
</dbReference>
<feature type="domain" description="Signal transduction histidine kinase subgroup 3 dimerisation and phosphoacceptor" evidence="8">
    <location>
        <begin position="216"/>
        <end position="293"/>
    </location>
</feature>
<dbReference type="PANTHER" id="PTHR24421:SF62">
    <property type="entry name" value="SENSORY TRANSDUCTION HISTIDINE KINASE"/>
    <property type="match status" value="1"/>
</dbReference>
<dbReference type="InterPro" id="IPR017205">
    <property type="entry name" value="Sig_transdc_His_kinase_ChrS"/>
</dbReference>
<feature type="region of interest" description="Disordered" evidence="5">
    <location>
        <begin position="394"/>
        <end position="432"/>
    </location>
</feature>
<keyword evidence="6" id="KW-0472">Membrane</keyword>
<keyword evidence="6" id="KW-1133">Transmembrane helix</keyword>
<evidence type="ECO:0000256" key="4">
    <source>
        <dbReference type="SAM" id="Coils"/>
    </source>
</evidence>
<keyword evidence="4" id="KW-0175">Coiled coil</keyword>
<dbReference type="RefSeq" id="WP_092651247.1">
    <property type="nucleotide sequence ID" value="NZ_LT629732.1"/>
</dbReference>
<dbReference type="InterPro" id="IPR011712">
    <property type="entry name" value="Sig_transdc_His_kin_sub3_dim/P"/>
</dbReference>
<feature type="transmembrane region" description="Helical" evidence="6">
    <location>
        <begin position="144"/>
        <end position="168"/>
    </location>
</feature>
<dbReference type="STRING" id="117157.SAMN04489717_1168"/>
<name>A0A1H1NB77_9ACTN</name>
<accession>A0A1H1NB77</accession>
<dbReference type="GO" id="GO:0016020">
    <property type="term" value="C:membrane"/>
    <property type="evidence" value="ECO:0007669"/>
    <property type="project" value="InterPro"/>
</dbReference>
<feature type="transmembrane region" description="Helical" evidence="6">
    <location>
        <begin position="20"/>
        <end position="38"/>
    </location>
</feature>
<keyword evidence="3" id="KW-0902">Two-component regulatory system</keyword>
<dbReference type="Gene3D" id="1.20.5.1930">
    <property type="match status" value="1"/>
</dbReference>
<gene>
    <name evidence="9" type="ORF">SAMN04489717_1168</name>
</gene>
<dbReference type="SUPFAM" id="SSF55874">
    <property type="entry name" value="ATPase domain of HSP90 chaperone/DNA topoisomerase II/histidine kinase"/>
    <property type="match status" value="1"/>
</dbReference>
<dbReference type="Pfam" id="PF07730">
    <property type="entry name" value="HisKA_3"/>
    <property type="match status" value="1"/>
</dbReference>
<dbReference type="InterPro" id="IPR003594">
    <property type="entry name" value="HATPase_dom"/>
</dbReference>
<dbReference type="CDD" id="cd16917">
    <property type="entry name" value="HATPase_UhpB-NarQ-NarX-like"/>
    <property type="match status" value="1"/>
</dbReference>
<feature type="transmembrane region" description="Helical" evidence="6">
    <location>
        <begin position="45"/>
        <end position="63"/>
    </location>
</feature>
<feature type="domain" description="Histidine kinase/HSP90-like ATPase" evidence="7">
    <location>
        <begin position="333"/>
        <end position="464"/>
    </location>
</feature>
<dbReference type="Proteomes" id="UP000198983">
    <property type="component" value="Chromosome I"/>
</dbReference>
<proteinExistence type="predicted"/>
<dbReference type="InterPro" id="IPR036890">
    <property type="entry name" value="HATPase_C_sf"/>
</dbReference>
<dbReference type="PIRSF" id="PIRSF037434">
    <property type="entry name" value="STHK_ChrS"/>
    <property type="match status" value="1"/>
</dbReference>
<protein>
    <submittedName>
        <fullName evidence="9">Signal transduction histidine kinase</fullName>
    </submittedName>
</protein>
<evidence type="ECO:0000256" key="3">
    <source>
        <dbReference type="ARBA" id="ARBA00023012"/>
    </source>
</evidence>
<feature type="transmembrane region" description="Helical" evidence="6">
    <location>
        <begin position="118"/>
        <end position="138"/>
    </location>
</feature>
<evidence type="ECO:0000259" key="7">
    <source>
        <dbReference type="Pfam" id="PF02518"/>
    </source>
</evidence>
<sequence length="472" mass="49980">MASWRSSLRSWERLESPVYSALPYVLLAVSLVPTAIQAGGSWPTLRISVGLAVLAAAWVYVWLTRRPTLAERPAYGRIYFAGFLVLAAALVVQSPWFGIFVWVGYVHAGAFLRGRWRYAGIAATGLLAAASQAGGGLPTLDPEYLAAVGVLLVVNVGIAGTVTFFALVNEREHEERRRTVAELAEANQRLQDALAENAGLHTQLLTQAREAGILDERQRMAREIHDTLAQGLTGIITQLEAAALAGPGDAGAGARAGADVEAWRRHLDNATRLARESLSEARRSVRAIRPEALETARLPEALAEVAGRWSALHGVTAEVTTTGTARPLHPEVEVALLRTAQEALANVAKHARATRVGLTLSYMEDVVSLDVRDDGIGFVPDQFAGQLPVAVPAQVGGPVPDRTSVPATNGEAPSGADPDTDPDTDPGPGHYGLTAMRQRIQRLAGRFEVESEPGAGTALSAVVPAIDAGGTP</sequence>
<dbReference type="InterPro" id="IPR050482">
    <property type="entry name" value="Sensor_HK_TwoCompSys"/>
</dbReference>
<keyword evidence="1" id="KW-0808">Transferase</keyword>
<reference evidence="9 10" key="1">
    <citation type="submission" date="2016-10" db="EMBL/GenBank/DDBJ databases">
        <authorList>
            <person name="de Groot N.N."/>
        </authorList>
    </citation>
    <scope>NUCLEOTIDE SEQUENCE [LARGE SCALE GENOMIC DNA]</scope>
    <source>
        <strain evidence="9 10">DSM 22024</strain>
    </source>
</reference>
<dbReference type="AlphaFoldDB" id="A0A1H1NB77"/>
<evidence type="ECO:0000256" key="2">
    <source>
        <dbReference type="ARBA" id="ARBA00022777"/>
    </source>
</evidence>
<evidence type="ECO:0000256" key="6">
    <source>
        <dbReference type="SAM" id="Phobius"/>
    </source>
</evidence>
<dbReference type="EMBL" id="LT629732">
    <property type="protein sequence ID" value="SDR96100.1"/>
    <property type="molecule type" value="Genomic_DNA"/>
</dbReference>
<feature type="coiled-coil region" evidence="4">
    <location>
        <begin position="169"/>
        <end position="203"/>
    </location>
</feature>
<dbReference type="OrthoDB" id="144293at2"/>
<keyword evidence="6" id="KW-0812">Transmembrane</keyword>
<keyword evidence="2 9" id="KW-0418">Kinase</keyword>